<feature type="compositionally biased region" description="Basic and acidic residues" evidence="1">
    <location>
        <begin position="27"/>
        <end position="40"/>
    </location>
</feature>
<gene>
    <name evidence="2" type="ORF">ROHU_005532</name>
</gene>
<dbReference type="AlphaFoldDB" id="A0A498N170"/>
<name>A0A498N170_LABRO</name>
<reference evidence="2 3" key="1">
    <citation type="submission" date="2018-03" db="EMBL/GenBank/DDBJ databases">
        <title>Draft genome sequence of Rohu Carp (Labeo rohita).</title>
        <authorList>
            <person name="Das P."/>
            <person name="Kushwaha B."/>
            <person name="Joshi C.G."/>
            <person name="Kumar D."/>
            <person name="Nagpure N.S."/>
            <person name="Sahoo L."/>
            <person name="Das S.P."/>
            <person name="Bit A."/>
            <person name="Patnaik S."/>
            <person name="Meher P.K."/>
            <person name="Jayasankar P."/>
            <person name="Koringa P.G."/>
            <person name="Patel N.V."/>
            <person name="Hinsu A.T."/>
            <person name="Kumar R."/>
            <person name="Pandey M."/>
            <person name="Agarwal S."/>
            <person name="Srivastava S."/>
            <person name="Singh M."/>
            <person name="Iquebal M.A."/>
            <person name="Jaiswal S."/>
            <person name="Angadi U.B."/>
            <person name="Kumar N."/>
            <person name="Raza M."/>
            <person name="Shah T.M."/>
            <person name="Rai A."/>
            <person name="Jena J.K."/>
        </authorList>
    </citation>
    <scope>NUCLEOTIDE SEQUENCE [LARGE SCALE GENOMIC DNA]</scope>
    <source>
        <strain evidence="2">DASCIFA01</strain>
        <tissue evidence="2">Testis</tissue>
    </source>
</reference>
<feature type="region of interest" description="Disordered" evidence="1">
    <location>
        <begin position="19"/>
        <end position="40"/>
    </location>
</feature>
<evidence type="ECO:0000313" key="3">
    <source>
        <dbReference type="Proteomes" id="UP000290572"/>
    </source>
</evidence>
<evidence type="ECO:0000256" key="1">
    <source>
        <dbReference type="SAM" id="MobiDB-lite"/>
    </source>
</evidence>
<dbReference type="EMBL" id="QBIY01012131">
    <property type="protein sequence ID" value="RXN26800.1"/>
    <property type="molecule type" value="Genomic_DNA"/>
</dbReference>
<comment type="caution">
    <text evidence="2">The sequence shown here is derived from an EMBL/GenBank/DDBJ whole genome shotgun (WGS) entry which is preliminary data.</text>
</comment>
<evidence type="ECO:0000313" key="2">
    <source>
        <dbReference type="EMBL" id="RXN26800.1"/>
    </source>
</evidence>
<organism evidence="2 3">
    <name type="scientific">Labeo rohita</name>
    <name type="common">Indian major carp</name>
    <name type="synonym">Cyprinus rohita</name>
    <dbReference type="NCBI Taxonomy" id="84645"/>
    <lineage>
        <taxon>Eukaryota</taxon>
        <taxon>Metazoa</taxon>
        <taxon>Chordata</taxon>
        <taxon>Craniata</taxon>
        <taxon>Vertebrata</taxon>
        <taxon>Euteleostomi</taxon>
        <taxon>Actinopterygii</taxon>
        <taxon>Neopterygii</taxon>
        <taxon>Teleostei</taxon>
        <taxon>Ostariophysi</taxon>
        <taxon>Cypriniformes</taxon>
        <taxon>Cyprinidae</taxon>
        <taxon>Labeoninae</taxon>
        <taxon>Labeonini</taxon>
        <taxon>Labeo</taxon>
    </lineage>
</organism>
<accession>A0A498N170</accession>
<proteinExistence type="predicted"/>
<keyword evidence="3" id="KW-1185">Reference proteome</keyword>
<dbReference type="Proteomes" id="UP000290572">
    <property type="component" value="Unassembled WGS sequence"/>
</dbReference>
<sequence length="71" mass="7941">MMERNRGVIGLFFTTREKDVSQGQGKAQKDAHQRLNSDDTFHYRDVSRSTKMLYSSIVGDEATGDAAASQE</sequence>
<protein>
    <submittedName>
        <fullName evidence="2">Uncharacterized protein</fullName>
    </submittedName>
</protein>